<proteinExistence type="predicted"/>
<sequence>MVEEEVVADGVVNDGRRSYKCYGDSDNVVERRRERNIEKEEEGRKEGVLKEKVKDFKQGTHNLAYTILIPTPTLSYLIEFYPLSVLGIYLLRTEGFLIPISDLIVGVPLQVPPPLGQRLKNERSEGRTAKTIGDFASEGSRIAPSRLVLSVLEIPTGTFWRPPWGRVANPNGDHEEHGGTTKHQKDDQKQRQRFGINIAASDQHQEFSTKQRLHNLNHHQQAKQLGLSSTR</sequence>
<feature type="compositionally biased region" description="Basic and acidic residues" evidence="1">
    <location>
        <begin position="172"/>
        <end position="189"/>
    </location>
</feature>
<organism evidence="2 3">
    <name type="scientific">Vigna mungo</name>
    <name type="common">Black gram</name>
    <name type="synonym">Phaseolus mungo</name>
    <dbReference type="NCBI Taxonomy" id="3915"/>
    <lineage>
        <taxon>Eukaryota</taxon>
        <taxon>Viridiplantae</taxon>
        <taxon>Streptophyta</taxon>
        <taxon>Embryophyta</taxon>
        <taxon>Tracheophyta</taxon>
        <taxon>Spermatophyta</taxon>
        <taxon>Magnoliopsida</taxon>
        <taxon>eudicotyledons</taxon>
        <taxon>Gunneridae</taxon>
        <taxon>Pentapetalae</taxon>
        <taxon>rosids</taxon>
        <taxon>fabids</taxon>
        <taxon>Fabales</taxon>
        <taxon>Fabaceae</taxon>
        <taxon>Papilionoideae</taxon>
        <taxon>50 kb inversion clade</taxon>
        <taxon>NPAAA clade</taxon>
        <taxon>indigoferoid/millettioid clade</taxon>
        <taxon>Phaseoleae</taxon>
        <taxon>Vigna</taxon>
    </lineage>
</organism>
<dbReference type="Proteomes" id="UP001374535">
    <property type="component" value="Chromosome 11"/>
</dbReference>
<keyword evidence="3" id="KW-1185">Reference proteome</keyword>
<protein>
    <submittedName>
        <fullName evidence="2">Uncharacterized protein</fullName>
    </submittedName>
</protein>
<evidence type="ECO:0000313" key="3">
    <source>
        <dbReference type="Proteomes" id="UP001374535"/>
    </source>
</evidence>
<name>A0AAQ3MFQ3_VIGMU</name>
<accession>A0AAQ3MFQ3</accession>
<evidence type="ECO:0000256" key="1">
    <source>
        <dbReference type="SAM" id="MobiDB-lite"/>
    </source>
</evidence>
<dbReference type="EMBL" id="CP144690">
    <property type="protein sequence ID" value="WVY90361.1"/>
    <property type="molecule type" value="Genomic_DNA"/>
</dbReference>
<gene>
    <name evidence="2" type="ORF">V8G54_035875</name>
</gene>
<feature type="region of interest" description="Disordered" evidence="1">
    <location>
        <begin position="163"/>
        <end position="189"/>
    </location>
</feature>
<dbReference type="AlphaFoldDB" id="A0AAQ3MFQ3"/>
<evidence type="ECO:0000313" key="2">
    <source>
        <dbReference type="EMBL" id="WVY90361.1"/>
    </source>
</evidence>
<reference evidence="2 3" key="1">
    <citation type="journal article" date="2023" name="Life. Sci Alliance">
        <title>Evolutionary insights into 3D genome organization and epigenetic landscape of Vigna mungo.</title>
        <authorList>
            <person name="Junaid A."/>
            <person name="Singh B."/>
            <person name="Bhatia S."/>
        </authorList>
    </citation>
    <scope>NUCLEOTIDE SEQUENCE [LARGE SCALE GENOMIC DNA]</scope>
    <source>
        <strain evidence="2">Urdbean</strain>
    </source>
</reference>